<dbReference type="Pfam" id="PF08315">
    <property type="entry name" value="cwf18"/>
    <property type="match status" value="1"/>
</dbReference>
<dbReference type="EMBL" id="BLLK01000047">
    <property type="protein sequence ID" value="GFH54474.1"/>
    <property type="molecule type" value="Genomic_DNA"/>
</dbReference>
<dbReference type="InterPro" id="IPR013169">
    <property type="entry name" value="mRNA_splic_Cwf18-like"/>
</dbReference>
<feature type="compositionally biased region" description="Basic and acidic residues" evidence="1">
    <location>
        <begin position="52"/>
        <end position="61"/>
    </location>
</feature>
<sequence length="155" mass="17769">MDRKARLTALAARAGRNQEQEENSPSDEENKVLKFRNYVPKDEFLDQDAEEPALKRQRQENETEGAEEIDEPSELDKALLEAKIDADIITKQPGTGNESEINIASAPKKVNWDLKRDIAKKINRLERRTQKAVVELLRQRLEEEAEKEAGEDDLD</sequence>
<name>A0AAD3CYU5_9STRA</name>
<evidence type="ECO:0008006" key="4">
    <source>
        <dbReference type="Google" id="ProtNLM"/>
    </source>
</evidence>
<keyword evidence="3" id="KW-1185">Reference proteome</keyword>
<protein>
    <recommendedName>
        <fullName evidence="4">Coiled-coil domain-containing protein 12</fullName>
    </recommendedName>
</protein>
<evidence type="ECO:0000313" key="3">
    <source>
        <dbReference type="Proteomes" id="UP001054902"/>
    </source>
</evidence>
<dbReference type="PANTHER" id="PTHR31551">
    <property type="entry name" value="PRE-MRNA-SPLICING FACTOR CWF18"/>
    <property type="match status" value="1"/>
</dbReference>
<dbReference type="PANTHER" id="PTHR31551:SF1">
    <property type="entry name" value="COILED-COIL DOMAIN-CONTAINING PROTEIN 12"/>
    <property type="match status" value="1"/>
</dbReference>
<evidence type="ECO:0000256" key="1">
    <source>
        <dbReference type="SAM" id="MobiDB-lite"/>
    </source>
</evidence>
<feature type="region of interest" description="Disordered" evidence="1">
    <location>
        <begin position="1"/>
        <end position="74"/>
    </location>
</feature>
<gene>
    <name evidence="2" type="ORF">CTEN210_10950</name>
</gene>
<dbReference type="AlphaFoldDB" id="A0AAD3CYU5"/>
<dbReference type="GO" id="GO:0071014">
    <property type="term" value="C:post-mRNA release spliceosomal complex"/>
    <property type="evidence" value="ECO:0007669"/>
    <property type="project" value="TreeGrafter"/>
</dbReference>
<comment type="caution">
    <text evidence="2">The sequence shown here is derived from an EMBL/GenBank/DDBJ whole genome shotgun (WGS) entry which is preliminary data.</text>
</comment>
<accession>A0AAD3CYU5</accession>
<evidence type="ECO:0000313" key="2">
    <source>
        <dbReference type="EMBL" id="GFH54474.1"/>
    </source>
</evidence>
<proteinExistence type="predicted"/>
<dbReference type="Proteomes" id="UP001054902">
    <property type="component" value="Unassembled WGS sequence"/>
</dbReference>
<reference evidence="2 3" key="1">
    <citation type="journal article" date="2021" name="Sci. Rep.">
        <title>The genome of the diatom Chaetoceros tenuissimus carries an ancient integrated fragment of an extant virus.</title>
        <authorList>
            <person name="Hongo Y."/>
            <person name="Kimura K."/>
            <person name="Takaki Y."/>
            <person name="Yoshida Y."/>
            <person name="Baba S."/>
            <person name="Kobayashi G."/>
            <person name="Nagasaki K."/>
            <person name="Hano T."/>
            <person name="Tomaru Y."/>
        </authorList>
    </citation>
    <scope>NUCLEOTIDE SEQUENCE [LARGE SCALE GENOMIC DNA]</scope>
    <source>
        <strain evidence="2 3">NIES-3715</strain>
    </source>
</reference>
<organism evidence="2 3">
    <name type="scientific">Chaetoceros tenuissimus</name>
    <dbReference type="NCBI Taxonomy" id="426638"/>
    <lineage>
        <taxon>Eukaryota</taxon>
        <taxon>Sar</taxon>
        <taxon>Stramenopiles</taxon>
        <taxon>Ochrophyta</taxon>
        <taxon>Bacillariophyta</taxon>
        <taxon>Coscinodiscophyceae</taxon>
        <taxon>Chaetocerotophycidae</taxon>
        <taxon>Chaetocerotales</taxon>
        <taxon>Chaetocerotaceae</taxon>
        <taxon>Chaetoceros</taxon>
    </lineage>
</organism>
<dbReference type="GO" id="GO:0005684">
    <property type="term" value="C:U2-type spliceosomal complex"/>
    <property type="evidence" value="ECO:0007669"/>
    <property type="project" value="TreeGrafter"/>
</dbReference>
<feature type="compositionally biased region" description="Acidic residues" evidence="1">
    <location>
        <begin position="62"/>
        <end position="73"/>
    </location>
</feature>